<evidence type="ECO:0000256" key="1">
    <source>
        <dbReference type="SAM" id="MobiDB-lite"/>
    </source>
</evidence>
<organism evidence="2 3">
    <name type="scientific">Carpediemonas membranifera</name>
    <dbReference type="NCBI Taxonomy" id="201153"/>
    <lineage>
        <taxon>Eukaryota</taxon>
        <taxon>Metamonada</taxon>
        <taxon>Carpediemonas-like organisms</taxon>
        <taxon>Carpediemonas</taxon>
    </lineage>
</organism>
<dbReference type="AlphaFoldDB" id="A0A8J6B418"/>
<proteinExistence type="predicted"/>
<keyword evidence="3" id="KW-1185">Reference proteome</keyword>
<reference evidence="2" key="1">
    <citation type="submission" date="2021-05" db="EMBL/GenBank/DDBJ databases">
        <title>A free-living protist that lacks canonical eukaryotic 1 DNA replication and segregation systems.</title>
        <authorList>
            <person name="Salas-Leiva D.E."/>
            <person name="Tromer E.C."/>
            <person name="Curtis B.A."/>
            <person name="Jerlstrom-Hultqvist J."/>
            <person name="Kolisko M."/>
            <person name="Yi Z."/>
            <person name="Salas-Leiva J.S."/>
            <person name="Gallot-Lavallee L."/>
            <person name="Kops G.J.P.L."/>
            <person name="Archibald J.M."/>
            <person name="Simpson A.G.B."/>
            <person name="Roger A.J."/>
        </authorList>
    </citation>
    <scope>NUCLEOTIDE SEQUENCE</scope>
    <source>
        <strain evidence="2">BICM</strain>
    </source>
</reference>
<dbReference type="SUPFAM" id="SSF82171">
    <property type="entry name" value="DPP6 N-terminal domain-like"/>
    <property type="match status" value="1"/>
</dbReference>
<feature type="compositionally biased region" description="Basic and acidic residues" evidence="1">
    <location>
        <begin position="722"/>
        <end position="734"/>
    </location>
</feature>
<dbReference type="EMBL" id="JAHDYR010000038">
    <property type="protein sequence ID" value="KAG9392477.1"/>
    <property type="molecule type" value="Genomic_DNA"/>
</dbReference>
<dbReference type="Proteomes" id="UP000717585">
    <property type="component" value="Unassembled WGS sequence"/>
</dbReference>
<protein>
    <submittedName>
        <fullName evidence="2">Uncharacterized protein</fullName>
    </submittedName>
</protein>
<accession>A0A8J6B418</accession>
<name>A0A8J6B418_9EUKA</name>
<comment type="caution">
    <text evidence="2">The sequence shown here is derived from an EMBL/GenBank/DDBJ whole genome shotgun (WGS) entry which is preliminary data.</text>
</comment>
<evidence type="ECO:0000313" key="2">
    <source>
        <dbReference type="EMBL" id="KAG9392477.1"/>
    </source>
</evidence>
<evidence type="ECO:0000313" key="3">
    <source>
        <dbReference type="Proteomes" id="UP000717585"/>
    </source>
</evidence>
<feature type="region of interest" description="Disordered" evidence="1">
    <location>
        <begin position="720"/>
        <end position="739"/>
    </location>
</feature>
<sequence>MSASRPIELEELLNVSPDNNVVIRCVASFSFRSVYLVAAYMDDGVNGSLAISLEISMFPKCIRTVPLDHKRANSEVVQMIFSPDARWVILASVQGTFACFSLEHIFPSLYTFVIQEYPSLNIPPPGSANPRNKPTPQCSQFSVKLSGVLDAETLGFSSRVNHHALSDRTLWWVAPNGRHFIILVTSTGIAFIDVSAGSLALFVPIPRLPVAGIAILHSKPQQRTSLLVQCKGPLLRLPLEVQGTVVIDNWGKRPFLMSSIATIDSARHNISVVPARDDDTLGVFDSEDQTMLLHDSLMTVHPLRVCSVSLPGERVVAVLPWNVYALALIETDTGVRVKVLSNRLSTEDSAFYLEDTFDIPLESKDVDYLPAHTMLMHTPQVPPTKDAIVSFPRVLLVTCKRVYSLSASSLEESIRNGAARFAMEKVTRSQDPISDFESADRFVKDLAILSRATKADIYSVFERLATDNPPSFRTAVMAFACLDRQIIEQGLGPQHLVRSLAAKMIESEPDPKARAWMLQRLVETCGNPPPSGEMAVAVGLLAFIMLVNGDDTGLPVPETPLADLFDLTPAESIVAYLLHASPTPDIVHTIFGCGYSRLALAVASKYPKLIADVLASCGCVDFMELLPILDRNDLINALVANRPLIVALPPESAVRLLMTVPHGAAVVEYQAYFASLLPALGLDELLLIADYSQPPAGPRDLVELNAMACMYIAHRTITQAESKSESESESHDSSPARWIGVDPARAHSTALAEIRRSSHHMRPRMLVRLGGHARTLGLRSLECSIARTAKDPLWVLEAEHRAGVGAIDLFDRMISLCKTMCRSDLVTQETIATYLGLTMDVDSSVAAVVTDRVLDLAGTDLFESFANAIFKYRIPGPLEQRALIRLLRVRAQLG</sequence>
<gene>
    <name evidence="2" type="ORF">J8273_5469</name>
</gene>